<gene>
    <name evidence="2" type="ORF">C7419_103430</name>
</gene>
<dbReference type="RefSeq" id="WP_109584163.1">
    <property type="nucleotide sequence ID" value="NZ_JACBYU010000004.1"/>
</dbReference>
<keyword evidence="3" id="KW-1185">Reference proteome</keyword>
<accession>A0A316ENP8</accession>
<evidence type="ECO:0000313" key="2">
    <source>
        <dbReference type="EMBL" id="PWK34111.1"/>
    </source>
</evidence>
<dbReference type="AlphaFoldDB" id="A0A316ENP8"/>
<comment type="caution">
    <text evidence="2">The sequence shown here is derived from an EMBL/GenBank/DDBJ whole genome shotgun (WGS) entry which is preliminary data.</text>
</comment>
<dbReference type="Proteomes" id="UP000245754">
    <property type="component" value="Unassembled WGS sequence"/>
</dbReference>
<feature type="domain" description="ImpA N-terminal" evidence="1">
    <location>
        <begin position="10"/>
        <end position="132"/>
    </location>
</feature>
<dbReference type="EMBL" id="QGGT01000003">
    <property type="protein sequence ID" value="PWK34111.1"/>
    <property type="molecule type" value="Genomic_DNA"/>
</dbReference>
<evidence type="ECO:0000259" key="1">
    <source>
        <dbReference type="Pfam" id="PF06812"/>
    </source>
</evidence>
<evidence type="ECO:0000313" key="3">
    <source>
        <dbReference type="Proteomes" id="UP000245754"/>
    </source>
</evidence>
<dbReference type="InterPro" id="IPR010657">
    <property type="entry name" value="ImpA_N"/>
</dbReference>
<protein>
    <submittedName>
        <fullName evidence="2">Type VI secretion system protein ImpA</fullName>
    </submittedName>
</protein>
<reference evidence="2 3" key="1">
    <citation type="submission" date="2018-05" db="EMBL/GenBank/DDBJ databases">
        <title>Genomic Encyclopedia of Type Strains, Phase IV (KMG-V): Genome sequencing to study the core and pangenomes of soil and plant-associated prokaryotes.</title>
        <authorList>
            <person name="Whitman W."/>
        </authorList>
    </citation>
    <scope>NUCLEOTIDE SEQUENCE [LARGE SCALE GENOMIC DNA]</scope>
    <source>
        <strain evidence="2 3">SLV-132</strain>
    </source>
</reference>
<dbReference type="NCBIfam" id="TIGR03363">
    <property type="entry name" value="VI_chp_8"/>
    <property type="match status" value="1"/>
</dbReference>
<name>A0A316ENP8_9BURK</name>
<dbReference type="PANTHER" id="PTHR37951">
    <property type="entry name" value="CYTOPLASMIC PROTEIN-RELATED"/>
    <property type="match status" value="1"/>
</dbReference>
<dbReference type="PANTHER" id="PTHR37951:SF1">
    <property type="entry name" value="TYPE VI SECRETION SYSTEM COMPONENT TSSA1"/>
    <property type="match status" value="1"/>
</dbReference>
<organism evidence="2 3">
    <name type="scientific">Cupriavidus plantarum</name>
    <dbReference type="NCBI Taxonomy" id="942865"/>
    <lineage>
        <taxon>Bacteria</taxon>
        <taxon>Pseudomonadati</taxon>
        <taxon>Pseudomonadota</taxon>
        <taxon>Betaproteobacteria</taxon>
        <taxon>Burkholderiales</taxon>
        <taxon>Burkholderiaceae</taxon>
        <taxon>Cupriavidus</taxon>
    </lineage>
</organism>
<dbReference type="Pfam" id="PF06812">
    <property type="entry name" value="ImpA_N"/>
    <property type="match status" value="1"/>
</dbReference>
<sequence length="367" mass="40037">MANVSVDQLLTPIPGDLPCGDDMLFSAEFDRIQEARRFDDPSLDQGEWVTDLKEADWREVVKIGTALLGGQTKDLRVAVWMTEALSKTNGFGGLRDGYLLTAGLCERFWDGMHPQADAEDIEYRTGSAAWLASRSRQLIREVPLVDEARGGYSFIDWEAGAHLAEALRRDPDNAEALAAGKTTLEAFEAARKATPAAFHATLLADIGGCREALQRLAAVLDLQAGEHAPSFRPALEALDAVQALVERWVEKPVTNAVTPDEEKGAAKPGAPVRQEPTFVEAMPLHGVPGSAASGPLRSRQQALAQLRDVAEFFRRTEPHSPVAYLAARAARWGDMPLHEWLRTVVKDDATLAQLEELLGMNQDPAAE</sequence>
<dbReference type="OrthoDB" id="9771118at2"/>
<dbReference type="InterPro" id="IPR017740">
    <property type="entry name" value="TssA-like"/>
</dbReference>
<proteinExistence type="predicted"/>